<evidence type="ECO:0000313" key="2">
    <source>
        <dbReference type="EMBL" id="KAK7903927.1"/>
    </source>
</evidence>
<evidence type="ECO:0000313" key="3">
    <source>
        <dbReference type="Proteomes" id="UP001460270"/>
    </source>
</evidence>
<name>A0AAW0NVV9_9GOBI</name>
<dbReference type="Proteomes" id="UP001460270">
    <property type="component" value="Unassembled WGS sequence"/>
</dbReference>
<feature type="region of interest" description="Disordered" evidence="1">
    <location>
        <begin position="1"/>
        <end position="20"/>
    </location>
</feature>
<proteinExistence type="predicted"/>
<accession>A0AAW0NVV9</accession>
<protein>
    <submittedName>
        <fullName evidence="2">Uncharacterized protein</fullName>
    </submittedName>
</protein>
<feature type="compositionally biased region" description="Polar residues" evidence="1">
    <location>
        <begin position="113"/>
        <end position="123"/>
    </location>
</feature>
<evidence type="ECO:0000256" key="1">
    <source>
        <dbReference type="SAM" id="MobiDB-lite"/>
    </source>
</evidence>
<sequence length="233" mass="25071">MADGTEPGEAEVGEDLRSITSTIDRRVAAVERNMCRGGKRIAVDTSASVGIICAGPGTGPRTAAGEDKTPGEPDVDGSLGATAAGHGDALSLESESCVPSEESEETTAETKDQGTATLLNSPKWSMVVKQGRRMRAGSARSKPRNSKEHERKRPKPIYGTGAQSNIKACERIATGNTRCSSFKVSVECEDVSEVYNPELWPEGSLVRRYYEPRRVQKDLLCPLQVMVCRVLSE</sequence>
<dbReference type="AlphaFoldDB" id="A0AAW0NVV9"/>
<feature type="compositionally biased region" description="Low complexity" evidence="1">
    <location>
        <begin position="91"/>
        <end position="100"/>
    </location>
</feature>
<comment type="caution">
    <text evidence="2">The sequence shown here is derived from an EMBL/GenBank/DDBJ whole genome shotgun (WGS) entry which is preliminary data.</text>
</comment>
<dbReference type="EMBL" id="JBBPFD010000012">
    <property type="protein sequence ID" value="KAK7903927.1"/>
    <property type="molecule type" value="Genomic_DNA"/>
</dbReference>
<reference evidence="3" key="1">
    <citation type="submission" date="2024-04" db="EMBL/GenBank/DDBJ databases">
        <title>Salinicola lusitanus LLJ914,a marine bacterium isolated from the Okinawa Trough.</title>
        <authorList>
            <person name="Li J."/>
        </authorList>
    </citation>
    <scope>NUCLEOTIDE SEQUENCE [LARGE SCALE GENOMIC DNA]</scope>
</reference>
<feature type="compositionally biased region" description="Acidic residues" evidence="1">
    <location>
        <begin position="1"/>
        <end position="13"/>
    </location>
</feature>
<gene>
    <name evidence="2" type="ORF">WMY93_016534</name>
</gene>
<keyword evidence="3" id="KW-1185">Reference proteome</keyword>
<feature type="region of interest" description="Disordered" evidence="1">
    <location>
        <begin position="56"/>
        <end position="160"/>
    </location>
</feature>
<organism evidence="2 3">
    <name type="scientific">Mugilogobius chulae</name>
    <name type="common">yellowstripe goby</name>
    <dbReference type="NCBI Taxonomy" id="88201"/>
    <lineage>
        <taxon>Eukaryota</taxon>
        <taxon>Metazoa</taxon>
        <taxon>Chordata</taxon>
        <taxon>Craniata</taxon>
        <taxon>Vertebrata</taxon>
        <taxon>Euteleostomi</taxon>
        <taxon>Actinopterygii</taxon>
        <taxon>Neopterygii</taxon>
        <taxon>Teleostei</taxon>
        <taxon>Neoteleostei</taxon>
        <taxon>Acanthomorphata</taxon>
        <taxon>Gobiaria</taxon>
        <taxon>Gobiiformes</taxon>
        <taxon>Gobioidei</taxon>
        <taxon>Gobiidae</taxon>
        <taxon>Gobionellinae</taxon>
        <taxon>Mugilogobius</taxon>
    </lineage>
</organism>